<dbReference type="GO" id="GO:0008726">
    <property type="term" value="F:alkanesulfonate monooxygenase activity"/>
    <property type="evidence" value="ECO:0007669"/>
    <property type="project" value="TreeGrafter"/>
</dbReference>
<feature type="domain" description="Luciferase-like" evidence="5">
    <location>
        <begin position="14"/>
        <end position="233"/>
    </location>
</feature>
<proteinExistence type="predicted"/>
<keyword evidence="1" id="KW-0285">Flavoprotein</keyword>
<evidence type="ECO:0000256" key="2">
    <source>
        <dbReference type="ARBA" id="ARBA00022643"/>
    </source>
</evidence>
<dbReference type="InterPro" id="IPR011251">
    <property type="entry name" value="Luciferase-like_dom"/>
</dbReference>
<dbReference type="OrthoDB" id="5175259at2"/>
<keyword evidence="4" id="KW-0503">Monooxygenase</keyword>
<evidence type="ECO:0000259" key="5">
    <source>
        <dbReference type="Pfam" id="PF00296"/>
    </source>
</evidence>
<keyword evidence="2" id="KW-0288">FMN</keyword>
<dbReference type="RefSeq" id="WP_114591399.1">
    <property type="nucleotide sequence ID" value="NZ_CP031165.1"/>
</dbReference>
<dbReference type="Gene3D" id="3.20.20.30">
    <property type="entry name" value="Luciferase-like domain"/>
    <property type="match status" value="1"/>
</dbReference>
<dbReference type="AlphaFoldDB" id="A0A346XX58"/>
<evidence type="ECO:0000256" key="4">
    <source>
        <dbReference type="ARBA" id="ARBA00023033"/>
    </source>
</evidence>
<accession>A0A346XX58</accession>
<organism evidence="6 7">
    <name type="scientific">Euzebya pacifica</name>
    <dbReference type="NCBI Taxonomy" id="1608957"/>
    <lineage>
        <taxon>Bacteria</taxon>
        <taxon>Bacillati</taxon>
        <taxon>Actinomycetota</taxon>
        <taxon>Nitriliruptoria</taxon>
        <taxon>Euzebyales</taxon>
    </lineage>
</organism>
<dbReference type="EMBL" id="CP031165">
    <property type="protein sequence ID" value="AXV06805.1"/>
    <property type="molecule type" value="Genomic_DNA"/>
</dbReference>
<keyword evidence="7" id="KW-1185">Reference proteome</keyword>
<keyword evidence="6" id="KW-0808">Transferase</keyword>
<evidence type="ECO:0000256" key="1">
    <source>
        <dbReference type="ARBA" id="ARBA00022630"/>
    </source>
</evidence>
<evidence type="ECO:0000313" key="6">
    <source>
        <dbReference type="EMBL" id="AXV06805.1"/>
    </source>
</evidence>
<dbReference type="Proteomes" id="UP000264006">
    <property type="component" value="Chromosome"/>
</dbReference>
<dbReference type="PANTHER" id="PTHR42847:SF4">
    <property type="entry name" value="ALKANESULFONATE MONOOXYGENASE-RELATED"/>
    <property type="match status" value="1"/>
</dbReference>
<evidence type="ECO:0000313" key="7">
    <source>
        <dbReference type="Proteomes" id="UP000264006"/>
    </source>
</evidence>
<dbReference type="GO" id="GO:0016740">
    <property type="term" value="F:transferase activity"/>
    <property type="evidence" value="ECO:0007669"/>
    <property type="project" value="UniProtKB-KW"/>
</dbReference>
<dbReference type="InterPro" id="IPR050172">
    <property type="entry name" value="SsuD_RutA_monooxygenase"/>
</dbReference>
<dbReference type="PANTHER" id="PTHR42847">
    <property type="entry name" value="ALKANESULFONATE MONOOXYGENASE"/>
    <property type="match status" value="1"/>
</dbReference>
<keyword evidence="3" id="KW-0560">Oxidoreductase</keyword>
<dbReference type="InterPro" id="IPR036661">
    <property type="entry name" value="Luciferase-like_sf"/>
</dbReference>
<dbReference type="GO" id="GO:0046306">
    <property type="term" value="P:alkanesulfonate catabolic process"/>
    <property type="evidence" value="ECO:0007669"/>
    <property type="project" value="TreeGrafter"/>
</dbReference>
<gene>
    <name evidence="6" type="ORF">DVS28_a2122</name>
</gene>
<dbReference type="Pfam" id="PF00296">
    <property type="entry name" value="Bac_luciferase"/>
    <property type="match status" value="1"/>
</dbReference>
<dbReference type="SUPFAM" id="SSF51679">
    <property type="entry name" value="Bacterial luciferase-like"/>
    <property type="match status" value="1"/>
</dbReference>
<dbReference type="KEGG" id="euz:DVS28_a2122"/>
<name>A0A346XX58_9ACTN</name>
<protein>
    <submittedName>
        <fullName evidence="6">Hydride transferase 1</fullName>
    </submittedName>
</protein>
<sequence length="268" mass="29395">MRHGLTVANHGDNADIGWLADLAVAAEESGWDGVFVWDHIGRTGQPPMVDPWIALAAIAAVTERVRIGPMVTPLARRRPWKVAREVTTLDHLSGGRMVLGVGLGVHPVEFDALGEEADPRARAAMLEESLELLQAFWAGQPVSFAGQHYTVDGVVQQPTPLQDHVPIWVAGVWPNRKPMQRAARFDGAFPITDGGMTPQDFRDVAAFVAEHREDPTTMEMVHEGTSAAGEDLSAHADAGVTWWLERCRPEDRSPQETWDRVLAGPWQA</sequence>
<evidence type="ECO:0000256" key="3">
    <source>
        <dbReference type="ARBA" id="ARBA00023002"/>
    </source>
</evidence>
<reference evidence="6 7" key="1">
    <citation type="submission" date="2018-09" db="EMBL/GenBank/DDBJ databases">
        <title>Complete genome sequence of Euzebya sp. DY32-46 isolated from seawater of Pacific Ocean.</title>
        <authorList>
            <person name="Xu L."/>
            <person name="Wu Y.-H."/>
            <person name="Xu X.-W."/>
        </authorList>
    </citation>
    <scope>NUCLEOTIDE SEQUENCE [LARGE SCALE GENOMIC DNA]</scope>
    <source>
        <strain evidence="6 7">DY32-46</strain>
    </source>
</reference>